<proteinExistence type="predicted"/>
<name>A0ABD5W2R4_9EURY</name>
<reference evidence="1 2" key="1">
    <citation type="journal article" date="2019" name="Int. J. Syst. Evol. Microbiol.">
        <title>The Global Catalogue of Microorganisms (GCM) 10K type strain sequencing project: providing services to taxonomists for standard genome sequencing and annotation.</title>
        <authorList>
            <consortium name="The Broad Institute Genomics Platform"/>
            <consortium name="The Broad Institute Genome Sequencing Center for Infectious Disease"/>
            <person name="Wu L."/>
            <person name="Ma J."/>
        </authorList>
    </citation>
    <scope>NUCLEOTIDE SEQUENCE [LARGE SCALE GENOMIC DNA]</scope>
    <source>
        <strain evidence="1 2">JCM 30072</strain>
    </source>
</reference>
<evidence type="ECO:0000313" key="2">
    <source>
        <dbReference type="Proteomes" id="UP001596445"/>
    </source>
</evidence>
<gene>
    <name evidence="1" type="ORF">ACFQQG_06225</name>
</gene>
<sequence>MGSEIRYGRVDTPTQVGTDPAYRRWMPADDALSELESMVTVGDMHWVSVTPGTLGMAELDAAFRIGAAVVLSALDYVGYDFEHYDHVHGLGRLGTVAEGDLDTSVLTETLRNSGYNHDGTYYGWELFDRADIPRAVAVSEDAVIQSTGEHRRAFVELLVDAGEGRIDRHHEHDERFAAFSEWVGLYPTLLEGFGGGFSNLEPEDSTLAYTFDEDAAYFIYLQQYPDGETPTRGEIQAELDNSIKRAMQAWAVDIEIDGSYVAVEMRVDKSEFQSDFVADRTPYLTWGVDDGGKAVTVRHEAGESVPLDQVDIEPADALLDRPPEGAVLEPGDELTFTTAEFPEGDEQISLLYNYTGTEHDTAALFHYTPNVFDTDR</sequence>
<organism evidence="1 2">
    <name type="scientific">Halovenus salina</name>
    <dbReference type="NCBI Taxonomy" id="1510225"/>
    <lineage>
        <taxon>Archaea</taxon>
        <taxon>Methanobacteriati</taxon>
        <taxon>Methanobacteriota</taxon>
        <taxon>Stenosarchaea group</taxon>
        <taxon>Halobacteria</taxon>
        <taxon>Halobacteriales</taxon>
        <taxon>Haloarculaceae</taxon>
        <taxon>Halovenus</taxon>
    </lineage>
</organism>
<protein>
    <submittedName>
        <fullName evidence="1">Uncharacterized protein</fullName>
    </submittedName>
</protein>
<dbReference type="AlphaFoldDB" id="A0ABD5W2R4"/>
<dbReference type="EMBL" id="JBHSZI010000001">
    <property type="protein sequence ID" value="MFC7057840.1"/>
    <property type="molecule type" value="Genomic_DNA"/>
</dbReference>
<dbReference type="Proteomes" id="UP001596445">
    <property type="component" value="Unassembled WGS sequence"/>
</dbReference>
<evidence type="ECO:0000313" key="1">
    <source>
        <dbReference type="EMBL" id="MFC7057840.1"/>
    </source>
</evidence>
<accession>A0ABD5W2R4</accession>
<dbReference type="RefSeq" id="WP_382184632.1">
    <property type="nucleotide sequence ID" value="NZ_JBHSZI010000001.1"/>
</dbReference>
<keyword evidence="2" id="KW-1185">Reference proteome</keyword>
<comment type="caution">
    <text evidence="1">The sequence shown here is derived from an EMBL/GenBank/DDBJ whole genome shotgun (WGS) entry which is preliminary data.</text>
</comment>